<dbReference type="Pfam" id="PF01753">
    <property type="entry name" value="zf-MYND"/>
    <property type="match status" value="1"/>
</dbReference>
<evidence type="ECO:0000256" key="1">
    <source>
        <dbReference type="ARBA" id="ARBA00022723"/>
    </source>
</evidence>
<keyword evidence="7" id="KW-1185">Reference proteome</keyword>
<evidence type="ECO:0000256" key="4">
    <source>
        <dbReference type="PROSITE-ProRule" id="PRU00134"/>
    </source>
</evidence>
<protein>
    <submittedName>
        <fullName evidence="6">SET and MYND domain-containing protein 3</fullName>
    </submittedName>
</protein>
<proteinExistence type="predicted"/>
<organism evidence="6 7">
    <name type="scientific">Apophysomyces ossiformis</name>
    <dbReference type="NCBI Taxonomy" id="679940"/>
    <lineage>
        <taxon>Eukaryota</taxon>
        <taxon>Fungi</taxon>
        <taxon>Fungi incertae sedis</taxon>
        <taxon>Mucoromycota</taxon>
        <taxon>Mucoromycotina</taxon>
        <taxon>Mucoromycetes</taxon>
        <taxon>Mucorales</taxon>
        <taxon>Mucorineae</taxon>
        <taxon>Mucoraceae</taxon>
        <taxon>Apophysomyces</taxon>
    </lineage>
</organism>
<sequence length="511" mass="58690">MEDYIQQQGLKLDSSKNLLTTSQYTSAGTTLLAQSALASIPLPTVRRHRCNYCLRKASLQCCSRCRSAYFCSNECFRNAWLHFHRVLCEPQESDIYAHVDADRWLLERLALTLHSHDRLNKQKSHSPPHLPFAIQALQKHTPPENRDTNHSIESLVIESLAPFGCQFSLDELVKLWQSGQMASFQVQDTDQHMEPVAIGIYPITSLYVRHSCRPNAGVIYKKDTQMLVALEDIPAGEPITISYVDLMATKNQRHEALRKRFGPEFVCECARCAGDFAIIDRLLEKGETLGISEEQARIELKQQIKSWNILHQVKEWASIDDNLPPIQDVSTFAHFVSRIIAPTIYYPPSDHKHHSLREPYEYTQEDRLALEKRILPTLHAIANLPEFPRAFTLSTIHAAEKLLTRRMAQGRWVEAARSMMYLYSVYRLIYPSLHPTMAYYSIVLARTSWNSLVQLELAGIGKRLERIYGNGIRAWIQIAGDAVGNSFGQDSSLWRELVELQWIYERDQKLK</sequence>
<dbReference type="InterPro" id="IPR046341">
    <property type="entry name" value="SET_dom_sf"/>
</dbReference>
<dbReference type="Gene3D" id="2.170.270.10">
    <property type="entry name" value="SET domain"/>
    <property type="match status" value="1"/>
</dbReference>
<evidence type="ECO:0000313" key="6">
    <source>
        <dbReference type="EMBL" id="KAF7731577.1"/>
    </source>
</evidence>
<dbReference type="PANTHER" id="PTHR12197:SF251">
    <property type="entry name" value="EG:BACR7C10.4 PROTEIN"/>
    <property type="match status" value="1"/>
</dbReference>
<accession>A0A8H7EU79</accession>
<dbReference type="AlphaFoldDB" id="A0A8H7EU79"/>
<dbReference type="CDD" id="cd20071">
    <property type="entry name" value="SET_SMYD"/>
    <property type="match status" value="1"/>
</dbReference>
<dbReference type="InterPro" id="IPR001214">
    <property type="entry name" value="SET_dom"/>
</dbReference>
<dbReference type="EMBL" id="JABAYA010000009">
    <property type="protein sequence ID" value="KAF7731577.1"/>
    <property type="molecule type" value="Genomic_DNA"/>
</dbReference>
<dbReference type="InterPro" id="IPR002893">
    <property type="entry name" value="Znf_MYND"/>
</dbReference>
<evidence type="ECO:0000256" key="2">
    <source>
        <dbReference type="ARBA" id="ARBA00022771"/>
    </source>
</evidence>
<keyword evidence="3" id="KW-0862">Zinc</keyword>
<dbReference type="Proteomes" id="UP000605846">
    <property type="component" value="Unassembled WGS sequence"/>
</dbReference>
<evidence type="ECO:0000259" key="5">
    <source>
        <dbReference type="PROSITE" id="PS50865"/>
    </source>
</evidence>
<dbReference type="Pfam" id="PF00856">
    <property type="entry name" value="SET"/>
    <property type="match status" value="1"/>
</dbReference>
<feature type="domain" description="MYND-type" evidence="5">
    <location>
        <begin position="50"/>
        <end position="88"/>
    </location>
</feature>
<gene>
    <name evidence="6" type="primary">SMYD3</name>
    <name evidence="6" type="ORF">EC973_009341</name>
</gene>
<dbReference type="OrthoDB" id="5945798at2759"/>
<dbReference type="PROSITE" id="PS50865">
    <property type="entry name" value="ZF_MYND_2"/>
    <property type="match status" value="1"/>
</dbReference>
<keyword evidence="2 4" id="KW-0863">Zinc-finger</keyword>
<keyword evidence="1" id="KW-0479">Metal-binding</keyword>
<dbReference type="PANTHER" id="PTHR12197">
    <property type="entry name" value="HISTONE-LYSINE N-METHYLTRANSFERASE SMYD"/>
    <property type="match status" value="1"/>
</dbReference>
<evidence type="ECO:0000313" key="7">
    <source>
        <dbReference type="Proteomes" id="UP000605846"/>
    </source>
</evidence>
<dbReference type="Gene3D" id="6.10.140.2220">
    <property type="match status" value="1"/>
</dbReference>
<name>A0A8H7EU79_9FUNG</name>
<dbReference type="Gene3D" id="1.10.220.160">
    <property type="match status" value="1"/>
</dbReference>
<dbReference type="GO" id="GO:0005634">
    <property type="term" value="C:nucleus"/>
    <property type="evidence" value="ECO:0007669"/>
    <property type="project" value="TreeGrafter"/>
</dbReference>
<reference evidence="6" key="1">
    <citation type="submission" date="2020-01" db="EMBL/GenBank/DDBJ databases">
        <title>Genome Sequencing of Three Apophysomyces-Like Fungal Strains Confirms a Novel Fungal Genus in the Mucoromycota with divergent Burkholderia-like Endosymbiotic Bacteria.</title>
        <authorList>
            <person name="Stajich J.E."/>
            <person name="Macias A.M."/>
            <person name="Carter-House D."/>
            <person name="Lovett B."/>
            <person name="Kasson L.R."/>
            <person name="Berry K."/>
            <person name="Grigoriev I."/>
            <person name="Chang Y."/>
            <person name="Spatafora J."/>
            <person name="Kasson M.T."/>
        </authorList>
    </citation>
    <scope>NUCLEOTIDE SEQUENCE</scope>
    <source>
        <strain evidence="6">NRRL A-21654</strain>
    </source>
</reference>
<comment type="caution">
    <text evidence="6">The sequence shown here is derived from an EMBL/GenBank/DDBJ whole genome shotgun (WGS) entry which is preliminary data.</text>
</comment>
<dbReference type="SUPFAM" id="SSF82199">
    <property type="entry name" value="SET domain"/>
    <property type="match status" value="2"/>
</dbReference>
<dbReference type="GO" id="GO:0008270">
    <property type="term" value="F:zinc ion binding"/>
    <property type="evidence" value="ECO:0007669"/>
    <property type="project" value="UniProtKB-KW"/>
</dbReference>
<evidence type="ECO:0000256" key="3">
    <source>
        <dbReference type="ARBA" id="ARBA00022833"/>
    </source>
</evidence>
<dbReference type="InterPro" id="IPR050869">
    <property type="entry name" value="H3K4_H4K5_MeTrfase"/>
</dbReference>